<dbReference type="EMBL" id="JBEZVE010000003">
    <property type="protein sequence ID" value="MEU3780036.1"/>
    <property type="molecule type" value="Genomic_DNA"/>
</dbReference>
<name>A0ABV2ZBW5_9ACTN</name>
<keyword evidence="2" id="KW-0540">Nuclease</keyword>
<evidence type="ECO:0000259" key="1">
    <source>
        <dbReference type="Pfam" id="PF05685"/>
    </source>
</evidence>
<protein>
    <submittedName>
        <fullName evidence="2">Uma2 family endonuclease</fullName>
    </submittedName>
</protein>
<dbReference type="SUPFAM" id="SSF52980">
    <property type="entry name" value="Restriction endonuclease-like"/>
    <property type="match status" value="1"/>
</dbReference>
<keyword evidence="2" id="KW-0255">Endonuclease</keyword>
<dbReference type="PANTHER" id="PTHR35400">
    <property type="entry name" value="SLR1083 PROTEIN"/>
    <property type="match status" value="1"/>
</dbReference>
<proteinExistence type="predicted"/>
<reference evidence="2 3" key="1">
    <citation type="submission" date="2024-06" db="EMBL/GenBank/DDBJ databases">
        <title>The Natural Products Discovery Center: Release of the First 8490 Sequenced Strains for Exploring Actinobacteria Biosynthetic Diversity.</title>
        <authorList>
            <person name="Kalkreuter E."/>
            <person name="Kautsar S.A."/>
            <person name="Yang D."/>
            <person name="Bader C.D."/>
            <person name="Teijaro C.N."/>
            <person name="Fluegel L."/>
            <person name="Davis C.M."/>
            <person name="Simpson J.R."/>
            <person name="Lauterbach L."/>
            <person name="Steele A.D."/>
            <person name="Gui C."/>
            <person name="Meng S."/>
            <person name="Li G."/>
            <person name="Viehrig K."/>
            <person name="Ye F."/>
            <person name="Su P."/>
            <person name="Kiefer A.F."/>
            <person name="Nichols A."/>
            <person name="Cepeda A.J."/>
            <person name="Yan W."/>
            <person name="Fan B."/>
            <person name="Jiang Y."/>
            <person name="Adhikari A."/>
            <person name="Zheng C.-J."/>
            <person name="Schuster L."/>
            <person name="Cowan T.M."/>
            <person name="Smanski M.J."/>
            <person name="Chevrette M.G."/>
            <person name="De Carvalho L.P.S."/>
            <person name="Shen B."/>
        </authorList>
    </citation>
    <scope>NUCLEOTIDE SEQUENCE [LARGE SCALE GENOMIC DNA]</scope>
    <source>
        <strain evidence="2 3">NPDC033843</strain>
    </source>
</reference>
<gene>
    <name evidence="2" type="ORF">AB0E89_05495</name>
</gene>
<dbReference type="RefSeq" id="WP_334577622.1">
    <property type="nucleotide sequence ID" value="NZ_JBEZVE010000003.1"/>
</dbReference>
<keyword evidence="2" id="KW-0378">Hydrolase</keyword>
<dbReference type="CDD" id="cd06260">
    <property type="entry name" value="DUF820-like"/>
    <property type="match status" value="1"/>
</dbReference>
<organism evidence="2 3">
    <name type="scientific">Streptomyces sp. 900129855</name>
    <dbReference type="NCBI Taxonomy" id="3155129"/>
    <lineage>
        <taxon>Bacteria</taxon>
        <taxon>Bacillati</taxon>
        <taxon>Actinomycetota</taxon>
        <taxon>Actinomycetes</taxon>
        <taxon>Kitasatosporales</taxon>
        <taxon>Streptomycetaceae</taxon>
        <taxon>Streptomyces</taxon>
    </lineage>
</organism>
<dbReference type="InterPro" id="IPR012296">
    <property type="entry name" value="Nuclease_put_TT1808"/>
</dbReference>
<dbReference type="GO" id="GO:0004519">
    <property type="term" value="F:endonuclease activity"/>
    <property type="evidence" value="ECO:0007669"/>
    <property type="project" value="UniProtKB-KW"/>
</dbReference>
<feature type="domain" description="Putative restriction endonuclease" evidence="1">
    <location>
        <begin position="29"/>
        <end position="189"/>
    </location>
</feature>
<evidence type="ECO:0000313" key="3">
    <source>
        <dbReference type="Proteomes" id="UP001550739"/>
    </source>
</evidence>
<dbReference type="Pfam" id="PF05685">
    <property type="entry name" value="Uma2"/>
    <property type="match status" value="1"/>
</dbReference>
<dbReference type="InterPro" id="IPR011335">
    <property type="entry name" value="Restrct_endonuc-II-like"/>
</dbReference>
<dbReference type="InterPro" id="IPR008538">
    <property type="entry name" value="Uma2"/>
</dbReference>
<sequence length="200" mass="21448">MNTHFGDYDLTGDEWDEAVWVWRHTVVPKGCRAETIDGLVSVTPVSAGVGHVVAERVTRSLYEVIPPDWGVYQWLGTAVPSRLGLYVPDLVVLPREPGGAGADDHVPASAARLVVEITSKATAHHDRFTKPAGYATAGVPLYLLIDAIAPDGPAVTLHTDPEDGAYRRLTTAAFGEPVQLPEPFGLALDTTDFPAPTSDR</sequence>
<dbReference type="PANTHER" id="PTHR35400:SF3">
    <property type="entry name" value="SLL1072 PROTEIN"/>
    <property type="match status" value="1"/>
</dbReference>
<dbReference type="Proteomes" id="UP001550739">
    <property type="component" value="Unassembled WGS sequence"/>
</dbReference>
<comment type="caution">
    <text evidence="2">The sequence shown here is derived from an EMBL/GenBank/DDBJ whole genome shotgun (WGS) entry which is preliminary data.</text>
</comment>
<accession>A0ABV2ZBW5</accession>
<keyword evidence="3" id="KW-1185">Reference proteome</keyword>
<dbReference type="Gene3D" id="3.90.1570.10">
    <property type="entry name" value="tt1808, chain A"/>
    <property type="match status" value="1"/>
</dbReference>
<evidence type="ECO:0000313" key="2">
    <source>
        <dbReference type="EMBL" id="MEU3780036.1"/>
    </source>
</evidence>